<evidence type="ECO:0000313" key="2">
    <source>
        <dbReference type="EMBL" id="KKZ13964.1"/>
    </source>
</evidence>
<dbReference type="AlphaFoldDB" id="A0A0G8AX71"/>
<reference evidence="2 3" key="2">
    <citation type="submission" date="2015-05" db="EMBL/GenBank/DDBJ databases">
        <title>Lifestyle Evolution in Cyanobacterial Symbionts of Sponges.</title>
        <authorList>
            <person name="Burgsdorf I."/>
            <person name="Slaby B.M."/>
            <person name="Handley K.M."/>
            <person name="Haber M."/>
            <person name="Blom J."/>
            <person name="Marshall C.W."/>
            <person name="Gilbert J.A."/>
            <person name="Hentschel U."/>
            <person name="Steindler L."/>
        </authorList>
    </citation>
    <scope>NUCLEOTIDE SEQUENCE [LARGE SCALE GENOMIC DNA]</scope>
    <source>
        <strain evidence="2">15L</strain>
    </source>
</reference>
<feature type="transmembrane region" description="Helical" evidence="1">
    <location>
        <begin position="86"/>
        <end position="108"/>
    </location>
</feature>
<dbReference type="EMBL" id="JYFQ01000060">
    <property type="protein sequence ID" value="KKZ13964.1"/>
    <property type="molecule type" value="Genomic_DNA"/>
</dbReference>
<proteinExistence type="predicted"/>
<evidence type="ECO:0000313" key="3">
    <source>
        <dbReference type="Proteomes" id="UP000035037"/>
    </source>
</evidence>
<organism evidence="2 3">
    <name type="scientific">Candidatus Synechococcus spongiarum 15L</name>
    <dbReference type="NCBI Taxonomy" id="1608419"/>
    <lineage>
        <taxon>Bacteria</taxon>
        <taxon>Bacillati</taxon>
        <taxon>Cyanobacteriota</taxon>
        <taxon>Cyanophyceae</taxon>
        <taxon>Synechococcales</taxon>
        <taxon>Synechococcaceae</taxon>
        <taxon>Synechococcus</taxon>
    </lineage>
</organism>
<comment type="caution">
    <text evidence="2">The sequence shown here is derived from an EMBL/GenBank/DDBJ whole genome shotgun (WGS) entry which is preliminary data.</text>
</comment>
<feature type="transmembrane region" description="Helical" evidence="1">
    <location>
        <begin position="53"/>
        <end position="74"/>
    </location>
</feature>
<reference evidence="2 3" key="1">
    <citation type="submission" date="2015-02" db="EMBL/GenBank/DDBJ databases">
        <authorList>
            <person name="Slaby B."/>
            <person name="Hentschel U."/>
        </authorList>
    </citation>
    <scope>NUCLEOTIDE SEQUENCE [LARGE SCALE GENOMIC DNA]</scope>
    <source>
        <strain evidence="2">15L</strain>
    </source>
</reference>
<keyword evidence="1" id="KW-0812">Transmembrane</keyword>
<sequence length="110" mass="13246">MGSVSIQHGLSKRFQFRQILFLEMGAVYPCKLCPFSLLARMKIEEKRDLFGDFLSYMFRMITMIGIISPMKNYIPVVFYFDRERSNWLCIFNFNCAPTFRINLFYIYYKN</sequence>
<feature type="transmembrane region" description="Helical" evidence="1">
    <location>
        <begin position="20"/>
        <end position="41"/>
    </location>
</feature>
<accession>A0A0G8AX71</accession>
<gene>
    <name evidence="2" type="ORF">TQ37_02745</name>
</gene>
<name>A0A0G8AX71_9SYNE</name>
<keyword evidence="1" id="KW-0472">Membrane</keyword>
<evidence type="ECO:0000256" key="1">
    <source>
        <dbReference type="SAM" id="Phobius"/>
    </source>
</evidence>
<keyword evidence="1" id="KW-1133">Transmembrane helix</keyword>
<dbReference type="Proteomes" id="UP000035037">
    <property type="component" value="Unassembled WGS sequence"/>
</dbReference>
<protein>
    <submittedName>
        <fullName evidence="2">Uncharacterized protein</fullName>
    </submittedName>
</protein>